<evidence type="ECO:0000256" key="1">
    <source>
        <dbReference type="SAM" id="MobiDB-lite"/>
    </source>
</evidence>
<dbReference type="PANTHER" id="PTHR13504">
    <property type="entry name" value="FIDO DOMAIN-CONTAINING PROTEIN DDB_G0283145"/>
    <property type="match status" value="1"/>
</dbReference>
<dbReference type="EMBL" id="JAPFCC010000001">
    <property type="protein sequence ID" value="MCW7552904.1"/>
    <property type="molecule type" value="Genomic_DNA"/>
</dbReference>
<dbReference type="InterPro" id="IPR003812">
    <property type="entry name" value="Fido"/>
</dbReference>
<dbReference type="InterPro" id="IPR036597">
    <property type="entry name" value="Fido-like_dom_sf"/>
</dbReference>
<comment type="caution">
    <text evidence="3">The sequence shown here is derived from an EMBL/GenBank/DDBJ whole genome shotgun (WGS) entry which is preliminary data.</text>
</comment>
<dbReference type="Pfam" id="PF02661">
    <property type="entry name" value="Fic"/>
    <property type="match status" value="1"/>
</dbReference>
<name>A0ABT3MU61_9GAMM</name>
<gene>
    <name evidence="3" type="ORF">NX722_09660</name>
</gene>
<dbReference type="Pfam" id="PF21247">
    <property type="entry name" value="Fic-like_C"/>
    <property type="match status" value="1"/>
</dbReference>
<evidence type="ECO:0000259" key="2">
    <source>
        <dbReference type="PROSITE" id="PS51459"/>
    </source>
</evidence>
<dbReference type="PANTHER" id="PTHR13504:SF38">
    <property type="entry name" value="FIDO DOMAIN-CONTAINING PROTEIN"/>
    <property type="match status" value="1"/>
</dbReference>
<evidence type="ECO:0000313" key="4">
    <source>
        <dbReference type="Proteomes" id="UP001209854"/>
    </source>
</evidence>
<evidence type="ECO:0000313" key="3">
    <source>
        <dbReference type="EMBL" id="MCW7552904.1"/>
    </source>
</evidence>
<proteinExistence type="predicted"/>
<dbReference type="SUPFAM" id="SSF140931">
    <property type="entry name" value="Fic-like"/>
    <property type="match status" value="1"/>
</dbReference>
<keyword evidence="4" id="KW-1185">Reference proteome</keyword>
<reference evidence="3 4" key="1">
    <citation type="submission" date="2022-10" db="EMBL/GenBank/DDBJ databases">
        <title>High-quality genome sequences of two octocoral-associated bacteria, Endozoicomonas euniceicola EF212 and Endozoicomonas gorgoniicola PS125.</title>
        <authorList>
            <person name="Chiou Y.-J."/>
            <person name="Chen Y.-H."/>
        </authorList>
    </citation>
    <scope>NUCLEOTIDE SEQUENCE [LARGE SCALE GENOMIC DNA]</scope>
    <source>
        <strain evidence="3 4">PS125</strain>
    </source>
</reference>
<dbReference type="Proteomes" id="UP001209854">
    <property type="component" value="Unassembled WGS sequence"/>
</dbReference>
<sequence>MAKYQPPYTITTSILDSIANISELLGRYSAGQYSSSTPHLRRGNRIRTIQASLAIEHNTLSVEQVTAILEGKRVLGQPKEVLEVQNAFAAYDLLSDLDPGNVDDLLQVHAILMKGLTSQFGSWRESGVGIYRDEQLIHMPPPASQVARLMSDLLAWVSDTDVHPLIASCIFHYEFEFIHPFTDGNGRMGRFWQTLMLSKWREPMAYLPVETIIRDQQDAYYQALRESDNASDSTPFIAFVLKAIEQALNEALESELKHPSDQVDSQVSDQVKSLLKLFRADPSKPLRVADMMQKLALKHRPTFRKNYLKPALDQSLITMTNPDSPNSPRQSYLISTQGLSLARK</sequence>
<feature type="region of interest" description="Disordered" evidence="1">
    <location>
        <begin position="319"/>
        <end position="344"/>
    </location>
</feature>
<dbReference type="Gene3D" id="1.10.3290.10">
    <property type="entry name" value="Fido-like domain"/>
    <property type="match status" value="1"/>
</dbReference>
<dbReference type="InterPro" id="IPR040198">
    <property type="entry name" value="Fido_containing"/>
</dbReference>
<dbReference type="InterPro" id="IPR049514">
    <property type="entry name" value="Fic-like_C"/>
</dbReference>
<dbReference type="RefSeq" id="WP_262567808.1">
    <property type="nucleotide sequence ID" value="NZ_JAPFCC010000001.1"/>
</dbReference>
<accession>A0ABT3MU61</accession>
<protein>
    <submittedName>
        <fullName evidence="3">Fic family protein</fullName>
    </submittedName>
</protein>
<feature type="domain" description="Fido" evidence="2">
    <location>
        <begin position="100"/>
        <end position="242"/>
    </location>
</feature>
<organism evidence="3 4">
    <name type="scientific">Endozoicomonas gorgoniicola</name>
    <dbReference type="NCBI Taxonomy" id="1234144"/>
    <lineage>
        <taxon>Bacteria</taxon>
        <taxon>Pseudomonadati</taxon>
        <taxon>Pseudomonadota</taxon>
        <taxon>Gammaproteobacteria</taxon>
        <taxon>Oceanospirillales</taxon>
        <taxon>Endozoicomonadaceae</taxon>
        <taxon>Endozoicomonas</taxon>
    </lineage>
</organism>
<dbReference type="PROSITE" id="PS51459">
    <property type="entry name" value="FIDO"/>
    <property type="match status" value="1"/>
</dbReference>